<dbReference type="RefSeq" id="WP_094405772.1">
    <property type="nucleotide sequence ID" value="NZ_NMVN01000015.1"/>
</dbReference>
<dbReference type="InterPro" id="IPR011032">
    <property type="entry name" value="GroES-like_sf"/>
</dbReference>
<dbReference type="Gene3D" id="3.40.50.720">
    <property type="entry name" value="NAD(P)-binding Rossmann-like Domain"/>
    <property type="match status" value="1"/>
</dbReference>
<evidence type="ECO:0000256" key="1">
    <source>
        <dbReference type="ARBA" id="ARBA00022857"/>
    </source>
</evidence>
<dbReference type="InterPro" id="IPR036291">
    <property type="entry name" value="NAD(P)-bd_dom_sf"/>
</dbReference>
<keyword evidence="1" id="KW-0521">NADP</keyword>
<dbReference type="AlphaFoldDB" id="A0A255GAY1"/>
<organism evidence="4 5">
    <name type="scientific">Enemella evansiae</name>
    <dbReference type="NCBI Taxonomy" id="2016499"/>
    <lineage>
        <taxon>Bacteria</taxon>
        <taxon>Bacillati</taxon>
        <taxon>Actinomycetota</taxon>
        <taxon>Actinomycetes</taxon>
        <taxon>Propionibacteriales</taxon>
        <taxon>Propionibacteriaceae</taxon>
        <taxon>Enemella</taxon>
    </lineage>
</organism>
<dbReference type="PROSITE" id="PS01162">
    <property type="entry name" value="QOR_ZETA_CRYSTAL"/>
    <property type="match status" value="1"/>
</dbReference>
<dbReference type="GO" id="GO:0005829">
    <property type="term" value="C:cytosol"/>
    <property type="evidence" value="ECO:0007669"/>
    <property type="project" value="TreeGrafter"/>
</dbReference>
<dbReference type="PANTHER" id="PTHR48106">
    <property type="entry name" value="QUINONE OXIDOREDUCTASE PIG3-RELATED"/>
    <property type="match status" value="1"/>
</dbReference>
<keyword evidence="2" id="KW-0560">Oxidoreductase</keyword>
<dbReference type="Proteomes" id="UP000215896">
    <property type="component" value="Unassembled WGS sequence"/>
</dbReference>
<gene>
    <name evidence="4" type="ORF">CGZ94_11935</name>
</gene>
<dbReference type="GO" id="GO:0003960">
    <property type="term" value="F:quinone reductase (NADPH) activity"/>
    <property type="evidence" value="ECO:0007669"/>
    <property type="project" value="TreeGrafter"/>
</dbReference>
<dbReference type="GO" id="GO:0035925">
    <property type="term" value="F:mRNA 3'-UTR AU-rich region binding"/>
    <property type="evidence" value="ECO:0007669"/>
    <property type="project" value="TreeGrafter"/>
</dbReference>
<dbReference type="Gene3D" id="3.90.180.10">
    <property type="entry name" value="Medium-chain alcohol dehydrogenases, catalytic domain"/>
    <property type="match status" value="1"/>
</dbReference>
<dbReference type="Pfam" id="PF08240">
    <property type="entry name" value="ADH_N"/>
    <property type="match status" value="1"/>
</dbReference>
<dbReference type="EMBL" id="NMVO01000014">
    <property type="protein sequence ID" value="OYO12622.1"/>
    <property type="molecule type" value="Genomic_DNA"/>
</dbReference>
<dbReference type="SMART" id="SM00829">
    <property type="entry name" value="PKS_ER"/>
    <property type="match status" value="1"/>
</dbReference>
<dbReference type="Pfam" id="PF00107">
    <property type="entry name" value="ADH_zinc_N"/>
    <property type="match status" value="1"/>
</dbReference>
<dbReference type="InterPro" id="IPR020843">
    <property type="entry name" value="ER"/>
</dbReference>
<dbReference type="OrthoDB" id="3175656at2"/>
<evidence type="ECO:0000256" key="2">
    <source>
        <dbReference type="ARBA" id="ARBA00023002"/>
    </source>
</evidence>
<dbReference type="SUPFAM" id="SSF51735">
    <property type="entry name" value="NAD(P)-binding Rossmann-fold domains"/>
    <property type="match status" value="1"/>
</dbReference>
<dbReference type="GO" id="GO:0070402">
    <property type="term" value="F:NADPH binding"/>
    <property type="evidence" value="ECO:0007669"/>
    <property type="project" value="TreeGrafter"/>
</dbReference>
<comment type="caution">
    <text evidence="4">The sequence shown here is derived from an EMBL/GenBank/DDBJ whole genome shotgun (WGS) entry which is preliminary data.</text>
</comment>
<dbReference type="PANTHER" id="PTHR48106:SF13">
    <property type="entry name" value="QUINONE OXIDOREDUCTASE-RELATED"/>
    <property type="match status" value="1"/>
</dbReference>
<reference evidence="4 5" key="1">
    <citation type="submission" date="2017-07" db="EMBL/GenBank/DDBJ databases">
        <title>Draft whole genome sequences of clinical Proprionibacteriaceae strains.</title>
        <authorList>
            <person name="Bernier A.-M."/>
            <person name="Bernard K."/>
            <person name="Domingo M.-C."/>
        </authorList>
    </citation>
    <scope>NUCLEOTIDE SEQUENCE [LARGE SCALE GENOMIC DNA]</scope>
    <source>
        <strain evidence="4 5">NML 030167</strain>
    </source>
</reference>
<evidence type="ECO:0000313" key="4">
    <source>
        <dbReference type="EMBL" id="OYO12622.1"/>
    </source>
</evidence>
<evidence type="ECO:0000259" key="3">
    <source>
        <dbReference type="SMART" id="SM00829"/>
    </source>
</evidence>
<protein>
    <submittedName>
        <fullName evidence="4">NADPH:quinone reductase</fullName>
    </submittedName>
</protein>
<keyword evidence="5" id="KW-1185">Reference proteome</keyword>
<dbReference type="InterPro" id="IPR002364">
    <property type="entry name" value="Quin_OxRdtase/zeta-crystal_CS"/>
</dbReference>
<dbReference type="GO" id="GO:0008270">
    <property type="term" value="F:zinc ion binding"/>
    <property type="evidence" value="ECO:0007669"/>
    <property type="project" value="InterPro"/>
</dbReference>
<accession>A0A255GAY1</accession>
<sequence length="324" mass="33205">MRAITVQQFGGPQVLTPTEIEDVAPRPGEVLIRTRYADVMYLDTQLRAGWGQDFFDLTLPYVPGGAVGGEIVAVGAGVDPARIGEMVIARTAASGIGSGQPIGGYAELARARDEAARVLPPGVDLVTATAIVHDGQTAQALLRSAAVRPGETVLVTAAGGGVGVLLVQLLRAAGATVFAAASQRKQELLTRLGPDVSVDYTEPEWTAALPTRPEVVIDGAGGRYGAAALAAVAPGGRYLGFGAADGAFAQDSGPQRGDITSTSLLEITGDPRLDWGQLNAAALHAVADGTAVPCVGQTFALDQARAAHAAIAARETIGRTLLWI</sequence>
<dbReference type="InterPro" id="IPR013149">
    <property type="entry name" value="ADH-like_C"/>
</dbReference>
<proteinExistence type="predicted"/>
<dbReference type="SUPFAM" id="SSF50129">
    <property type="entry name" value="GroES-like"/>
    <property type="match status" value="1"/>
</dbReference>
<dbReference type="InterPro" id="IPR013154">
    <property type="entry name" value="ADH-like_N"/>
</dbReference>
<feature type="domain" description="Enoyl reductase (ER)" evidence="3">
    <location>
        <begin position="10"/>
        <end position="322"/>
    </location>
</feature>
<name>A0A255GAY1_9ACTN</name>
<evidence type="ECO:0000313" key="5">
    <source>
        <dbReference type="Proteomes" id="UP000215896"/>
    </source>
</evidence>